<keyword evidence="7 9" id="KW-1133">Transmembrane helix</keyword>
<feature type="transmembrane region" description="Helical" evidence="9">
    <location>
        <begin position="257"/>
        <end position="275"/>
    </location>
</feature>
<dbReference type="SUPFAM" id="SSF52540">
    <property type="entry name" value="P-loop containing nucleoside triphosphate hydrolases"/>
    <property type="match status" value="1"/>
</dbReference>
<dbReference type="PROSITE" id="PS50929">
    <property type="entry name" value="ABC_TM1F"/>
    <property type="match status" value="1"/>
</dbReference>
<evidence type="ECO:0000256" key="1">
    <source>
        <dbReference type="ARBA" id="ARBA00004651"/>
    </source>
</evidence>
<dbReference type="InterPro" id="IPR036640">
    <property type="entry name" value="ABC1_TM_sf"/>
</dbReference>
<dbReference type="Gene3D" id="1.20.1560.10">
    <property type="entry name" value="ABC transporter type 1, transmembrane domain"/>
    <property type="match status" value="1"/>
</dbReference>
<feature type="domain" description="ABC transmembrane type-1" evidence="11">
    <location>
        <begin position="1"/>
        <end position="277"/>
    </location>
</feature>
<dbReference type="InterPro" id="IPR003593">
    <property type="entry name" value="AAA+_ATPase"/>
</dbReference>
<dbReference type="SMART" id="SM00382">
    <property type="entry name" value="AAA"/>
    <property type="match status" value="1"/>
</dbReference>
<dbReference type="EMBL" id="AYYX01000003">
    <property type="protein sequence ID" value="KRM89581.1"/>
    <property type="molecule type" value="Genomic_DNA"/>
</dbReference>
<dbReference type="FunFam" id="3.40.50.300:FF:000854">
    <property type="entry name" value="Multidrug ABC transporter ATP-binding protein"/>
    <property type="match status" value="1"/>
</dbReference>
<reference evidence="12 13" key="1">
    <citation type="journal article" date="2015" name="Genome Announc.">
        <title>Expanding the biotechnology potential of lactobacilli through comparative genomics of 213 strains and associated genera.</title>
        <authorList>
            <person name="Sun Z."/>
            <person name="Harris H.M."/>
            <person name="McCann A."/>
            <person name="Guo C."/>
            <person name="Argimon S."/>
            <person name="Zhang W."/>
            <person name="Yang X."/>
            <person name="Jeffery I.B."/>
            <person name="Cooney J.C."/>
            <person name="Kagawa T.F."/>
            <person name="Liu W."/>
            <person name="Song Y."/>
            <person name="Salvetti E."/>
            <person name="Wrobel A."/>
            <person name="Rasinkangas P."/>
            <person name="Parkhill J."/>
            <person name="Rea M.C."/>
            <person name="O'Sullivan O."/>
            <person name="Ritari J."/>
            <person name="Douillard F.P."/>
            <person name="Paul Ross R."/>
            <person name="Yang R."/>
            <person name="Briner A.E."/>
            <person name="Felis G.E."/>
            <person name="de Vos W.M."/>
            <person name="Barrangou R."/>
            <person name="Klaenhammer T.R."/>
            <person name="Caufield P.W."/>
            <person name="Cui Y."/>
            <person name="Zhang H."/>
            <person name="O'Toole P.W."/>
        </authorList>
    </citation>
    <scope>NUCLEOTIDE SEQUENCE [LARGE SCALE GENOMIC DNA]</scope>
    <source>
        <strain evidence="12 13">DSM 20605</strain>
    </source>
</reference>
<proteinExistence type="predicted"/>
<dbReference type="Proteomes" id="UP000051576">
    <property type="component" value="Unassembled WGS sequence"/>
</dbReference>
<evidence type="ECO:0000256" key="8">
    <source>
        <dbReference type="ARBA" id="ARBA00023136"/>
    </source>
</evidence>
<evidence type="ECO:0000256" key="4">
    <source>
        <dbReference type="ARBA" id="ARBA00022692"/>
    </source>
</evidence>
<evidence type="ECO:0000259" key="10">
    <source>
        <dbReference type="PROSITE" id="PS50893"/>
    </source>
</evidence>
<evidence type="ECO:0000256" key="6">
    <source>
        <dbReference type="ARBA" id="ARBA00022840"/>
    </source>
</evidence>
<feature type="transmembrane region" description="Helical" evidence="9">
    <location>
        <begin position="109"/>
        <end position="129"/>
    </location>
</feature>
<organism evidence="12 13">
    <name type="scientific">Liquorilactobacillus vini DSM 20605</name>
    <dbReference type="NCBI Taxonomy" id="1133569"/>
    <lineage>
        <taxon>Bacteria</taxon>
        <taxon>Bacillati</taxon>
        <taxon>Bacillota</taxon>
        <taxon>Bacilli</taxon>
        <taxon>Lactobacillales</taxon>
        <taxon>Lactobacillaceae</taxon>
        <taxon>Liquorilactobacillus</taxon>
    </lineage>
</organism>
<name>A0A0R2CCT3_9LACO</name>
<dbReference type="Pfam" id="PF00005">
    <property type="entry name" value="ABC_tran"/>
    <property type="match status" value="1"/>
</dbReference>
<gene>
    <name evidence="12" type="ORF">FD21_GL001089</name>
</gene>
<dbReference type="PATRIC" id="fig|1133569.4.peg.1219"/>
<dbReference type="eggNOG" id="COG1132">
    <property type="taxonomic scope" value="Bacteria"/>
</dbReference>
<evidence type="ECO:0000313" key="12">
    <source>
        <dbReference type="EMBL" id="KRM89581.1"/>
    </source>
</evidence>
<dbReference type="SUPFAM" id="SSF90123">
    <property type="entry name" value="ABC transporter transmembrane region"/>
    <property type="match status" value="1"/>
</dbReference>
<evidence type="ECO:0000259" key="11">
    <source>
        <dbReference type="PROSITE" id="PS50929"/>
    </source>
</evidence>
<evidence type="ECO:0000313" key="13">
    <source>
        <dbReference type="Proteomes" id="UP000051576"/>
    </source>
</evidence>
<keyword evidence="6 12" id="KW-0067">ATP-binding</keyword>
<dbReference type="GO" id="GO:0015421">
    <property type="term" value="F:ABC-type oligopeptide transporter activity"/>
    <property type="evidence" value="ECO:0007669"/>
    <property type="project" value="TreeGrafter"/>
</dbReference>
<feature type="transmembrane region" description="Helical" evidence="9">
    <location>
        <begin position="135"/>
        <end position="157"/>
    </location>
</feature>
<dbReference type="InterPro" id="IPR011527">
    <property type="entry name" value="ABC1_TM_dom"/>
</dbReference>
<dbReference type="Gene3D" id="3.40.50.300">
    <property type="entry name" value="P-loop containing nucleotide triphosphate hydrolases"/>
    <property type="match status" value="1"/>
</dbReference>
<dbReference type="InterPro" id="IPR003439">
    <property type="entry name" value="ABC_transporter-like_ATP-bd"/>
</dbReference>
<keyword evidence="2" id="KW-0813">Transport</keyword>
<dbReference type="GO" id="GO:0005886">
    <property type="term" value="C:plasma membrane"/>
    <property type="evidence" value="ECO:0007669"/>
    <property type="project" value="UniProtKB-SubCell"/>
</dbReference>
<evidence type="ECO:0000256" key="3">
    <source>
        <dbReference type="ARBA" id="ARBA00022475"/>
    </source>
</evidence>
<dbReference type="CDD" id="cd18548">
    <property type="entry name" value="ABC_6TM_Tm287_like"/>
    <property type="match status" value="1"/>
</dbReference>
<evidence type="ECO:0000256" key="2">
    <source>
        <dbReference type="ARBA" id="ARBA00022448"/>
    </source>
</evidence>
<dbReference type="GO" id="GO:0016887">
    <property type="term" value="F:ATP hydrolysis activity"/>
    <property type="evidence" value="ECO:0007669"/>
    <property type="project" value="InterPro"/>
</dbReference>
<keyword evidence="3" id="KW-1003">Cell membrane</keyword>
<protein>
    <submittedName>
        <fullName evidence="12">Multidrug ABC transporter permease ATP-binding protein</fullName>
    </submittedName>
</protein>
<accession>A0A0R2CCT3</accession>
<dbReference type="InterPro" id="IPR027417">
    <property type="entry name" value="P-loop_NTPase"/>
</dbReference>
<evidence type="ECO:0000256" key="9">
    <source>
        <dbReference type="SAM" id="Phobius"/>
    </source>
</evidence>
<evidence type="ECO:0000256" key="5">
    <source>
        <dbReference type="ARBA" id="ARBA00022741"/>
    </source>
</evidence>
<feature type="domain" description="ABC transporter" evidence="10">
    <location>
        <begin position="311"/>
        <end position="548"/>
    </location>
</feature>
<keyword evidence="13" id="KW-1185">Reference proteome</keyword>
<comment type="caution">
    <text evidence="12">The sequence shown here is derived from an EMBL/GenBank/DDBJ whole genome shotgun (WGS) entry which is preliminary data.</text>
</comment>
<dbReference type="PANTHER" id="PTHR43394">
    <property type="entry name" value="ATP-DEPENDENT PERMEASE MDL1, MITOCHONDRIAL"/>
    <property type="match status" value="1"/>
</dbReference>
<dbReference type="PROSITE" id="PS50893">
    <property type="entry name" value="ABC_TRANSPORTER_2"/>
    <property type="match status" value="1"/>
</dbReference>
<dbReference type="Pfam" id="PF00664">
    <property type="entry name" value="ABC_membrane"/>
    <property type="match status" value="1"/>
</dbReference>
<dbReference type="GO" id="GO:0005524">
    <property type="term" value="F:ATP binding"/>
    <property type="evidence" value="ECO:0007669"/>
    <property type="project" value="UniProtKB-KW"/>
</dbReference>
<feature type="transmembrane region" description="Helical" evidence="9">
    <location>
        <begin position="211"/>
        <end position="237"/>
    </location>
</feature>
<dbReference type="STRING" id="1133569.FD21_GL001089"/>
<dbReference type="AlphaFoldDB" id="A0A0R2CCT3"/>
<keyword evidence="4 9" id="KW-0812">Transmembrane</keyword>
<keyword evidence="5" id="KW-0547">Nucleotide-binding</keyword>
<dbReference type="InterPro" id="IPR039421">
    <property type="entry name" value="Type_1_exporter"/>
</dbReference>
<keyword evidence="8 9" id="KW-0472">Membrane</keyword>
<feature type="transmembrane region" description="Helical" evidence="9">
    <location>
        <begin position="38"/>
        <end position="58"/>
    </location>
</feature>
<comment type="subcellular location">
    <subcellularLocation>
        <location evidence="1">Cell membrane</location>
        <topology evidence="1">Multi-pass membrane protein</topology>
    </subcellularLocation>
</comment>
<sequence>MIIQVFCDLNLPTLTSNMINKGVITGDIDYIWRIGGKMLIFALFSLLAASGNVFFASTQAQKFGTKLREELFTKVLSFGSHEIDQFGASSLITRTTNDVLQIQNVTIMALRMMIQSPTMLVGAGIMAYLNEPRLTTVFLISLPLLALAVGCVMYFAVPLFKSLQQKTDRINLVFREGLTGVRVIRAFRRDQFEQDRFKVANKSYTDTAIKAFSLVSIMFPIMTLVLNGTNIGIIWIGGKLISTRSMEVGNLVSFMNYAAMILFSFMMLSMVFVFIPRAQAAASRIQDVLQTPDSVKDLAAADLQTQATHELAFKQVNYRYDHAEKLALQNINFSLKSGQTLAIIGGTGSGKSTLVNLLPRLYDIEKGKITLDGTNIAKITQNSLHREISFVQQRAFLFHGTIRSNLKYGKPDATNDQMWHALEIAQAQGFVSALPGGLDAPVEHGGANFSGGQRQRLAIARAVIKPAAVYVFDDSFSALDFKTDAQLRQALKADSQINQGIVIIVAQRIATVTQADEILVLDGGVVVGQGTHEYLKATNSTYQEIMHSQLREGEI</sequence>
<dbReference type="PROSITE" id="PS00211">
    <property type="entry name" value="ABC_TRANSPORTER_1"/>
    <property type="match status" value="1"/>
</dbReference>
<dbReference type="PANTHER" id="PTHR43394:SF1">
    <property type="entry name" value="ATP-BINDING CASSETTE SUB-FAMILY B MEMBER 10, MITOCHONDRIAL"/>
    <property type="match status" value="1"/>
</dbReference>
<dbReference type="InterPro" id="IPR017871">
    <property type="entry name" value="ABC_transporter-like_CS"/>
</dbReference>
<evidence type="ECO:0000256" key="7">
    <source>
        <dbReference type="ARBA" id="ARBA00022989"/>
    </source>
</evidence>